<dbReference type="STRING" id="660470.Theba_1877"/>
<dbReference type="InterPro" id="IPR023214">
    <property type="entry name" value="HAD_sf"/>
</dbReference>
<dbReference type="PRINTS" id="PR00413">
    <property type="entry name" value="HADHALOGNASE"/>
</dbReference>
<dbReference type="Gene3D" id="3.40.50.1000">
    <property type="entry name" value="HAD superfamily/HAD-like"/>
    <property type="match status" value="1"/>
</dbReference>
<accession>I2F6H4</accession>
<organism evidence="1 2">
    <name type="scientific">Mesotoga prima MesG1.Ag.4.2</name>
    <dbReference type="NCBI Taxonomy" id="660470"/>
    <lineage>
        <taxon>Bacteria</taxon>
        <taxon>Thermotogati</taxon>
        <taxon>Thermotogota</taxon>
        <taxon>Thermotogae</taxon>
        <taxon>Kosmotogales</taxon>
        <taxon>Kosmotogaceae</taxon>
        <taxon>Mesotoga</taxon>
    </lineage>
</organism>
<dbReference type="Pfam" id="PF13419">
    <property type="entry name" value="HAD_2"/>
    <property type="match status" value="1"/>
</dbReference>
<dbReference type="InterPro" id="IPR036412">
    <property type="entry name" value="HAD-like_sf"/>
</dbReference>
<evidence type="ECO:0000313" key="2">
    <source>
        <dbReference type="Proteomes" id="UP000002881"/>
    </source>
</evidence>
<dbReference type="SUPFAM" id="SSF56784">
    <property type="entry name" value="HAD-like"/>
    <property type="match status" value="1"/>
</dbReference>
<dbReference type="RefSeq" id="WP_006488284.1">
    <property type="nucleotide sequence ID" value="NC_017934.1"/>
</dbReference>
<dbReference type="InterPro" id="IPR006439">
    <property type="entry name" value="HAD-SF_hydro_IA"/>
</dbReference>
<dbReference type="AlphaFoldDB" id="I2F6H4"/>
<dbReference type="SFLD" id="SFLDS00003">
    <property type="entry name" value="Haloacid_Dehalogenase"/>
    <property type="match status" value="1"/>
</dbReference>
<reference evidence="1 2" key="1">
    <citation type="journal article" date="2012" name="Genome Biol. Evol.">
        <title>Genome Sequence of the Mesophilic Thermotogales Bacterium Mesotoga prima MesG1.Ag.4.2 Reveals the Largest Thermotogales Genome To Date.</title>
        <authorList>
            <person name="Zhaxybayeva O."/>
            <person name="Swithers K.S."/>
            <person name="Foght J."/>
            <person name="Green A.G."/>
            <person name="Bruce D."/>
            <person name="Detter C."/>
            <person name="Han S."/>
            <person name="Teshima H."/>
            <person name="Han J."/>
            <person name="Woyke T."/>
            <person name="Pitluck S."/>
            <person name="Nolan M."/>
            <person name="Ivanova N."/>
            <person name="Pati A."/>
            <person name="Land M.L."/>
            <person name="Dlutek M."/>
            <person name="Doolittle W.F."/>
            <person name="Noll K.M."/>
            <person name="Nesbo C.L."/>
        </authorList>
    </citation>
    <scope>NUCLEOTIDE SEQUENCE [LARGE SCALE GENOMIC DNA]</scope>
    <source>
        <strain evidence="2">mesG1.Ag.4.2</strain>
    </source>
</reference>
<dbReference type="NCBIfam" id="TIGR01549">
    <property type="entry name" value="HAD-SF-IA-v1"/>
    <property type="match status" value="1"/>
</dbReference>
<proteinExistence type="predicted"/>
<dbReference type="PANTHER" id="PTHR18901">
    <property type="entry name" value="2-DEOXYGLUCOSE-6-PHOSPHATE PHOSPHATASE 2"/>
    <property type="match status" value="1"/>
</dbReference>
<gene>
    <name evidence="1" type="ORF">Theba_1877</name>
</gene>
<dbReference type="Gene3D" id="1.10.150.240">
    <property type="entry name" value="Putative phosphatase, domain 2"/>
    <property type="match status" value="1"/>
</dbReference>
<sequence length="218" mass="24703">MIRAVIFDMDGVIIDSEKLYRRACTELVSELGGKISDELFEKQMGLKMSQTQRVIVQTAGLDMEPEEFGRRYMERYLELARETVVPNIGLIELLDFLYGKVELAIASSTEKSAVEELMKKINVLEYFSVIVGGDEVRESKPSPMIYQRASRLLGIAPEDCIVIEDSPNGIRSGFMAGMEVLGVRHEENIDLDLSLSKHVFDNLNGVREYLEKRFDSLI</sequence>
<dbReference type="SFLD" id="SFLDG01135">
    <property type="entry name" value="C1.5.6:_HAD__Beta-PGM__Phospha"/>
    <property type="match status" value="1"/>
</dbReference>
<dbReference type="Proteomes" id="UP000002881">
    <property type="component" value="Chromosome"/>
</dbReference>
<dbReference type="SFLD" id="SFLDG01129">
    <property type="entry name" value="C1.5:_HAD__Beta-PGM__Phosphata"/>
    <property type="match status" value="1"/>
</dbReference>
<name>I2F6H4_9BACT</name>
<dbReference type="EMBL" id="CP003532">
    <property type="protein sequence ID" value="AFK07527.1"/>
    <property type="molecule type" value="Genomic_DNA"/>
</dbReference>
<dbReference type="InterPro" id="IPR023198">
    <property type="entry name" value="PGP-like_dom2"/>
</dbReference>
<dbReference type="HOGENOM" id="CLU_045011_13_2_0"/>
<dbReference type="eggNOG" id="COG0637">
    <property type="taxonomic scope" value="Bacteria"/>
</dbReference>
<dbReference type="KEGG" id="mpg:Theba_1877"/>
<dbReference type="PANTHER" id="PTHR18901:SF38">
    <property type="entry name" value="PSEUDOURIDINE-5'-PHOSPHATASE"/>
    <property type="match status" value="1"/>
</dbReference>
<keyword evidence="2" id="KW-1185">Reference proteome</keyword>
<evidence type="ECO:0000313" key="1">
    <source>
        <dbReference type="EMBL" id="AFK07527.1"/>
    </source>
</evidence>
<dbReference type="InterPro" id="IPR041492">
    <property type="entry name" value="HAD_2"/>
</dbReference>
<protein>
    <submittedName>
        <fullName evidence="1">Haloacid dehalogenase superfamily enzyme, subfamily IA</fullName>
    </submittedName>
</protein>
<dbReference type="NCBIfam" id="TIGR01509">
    <property type="entry name" value="HAD-SF-IA-v3"/>
    <property type="match status" value="1"/>
</dbReference>
<dbReference type="GeneID" id="87107640"/>